<reference evidence="2 3" key="1">
    <citation type="submission" date="2023-10" db="EMBL/GenBank/DDBJ databases">
        <title>Comparative genomics analysis reveals potential genetic determinants of host preference in Cryptosporidium xiaoi.</title>
        <authorList>
            <person name="Xiao L."/>
            <person name="Li J."/>
        </authorList>
    </citation>
    <scope>NUCLEOTIDE SEQUENCE [LARGE SCALE GENOMIC DNA]</scope>
    <source>
        <strain evidence="2 3">52996</strain>
    </source>
</reference>
<gene>
    <name evidence="2" type="ORF">RS030_6832</name>
</gene>
<comment type="caution">
    <text evidence="2">The sequence shown here is derived from an EMBL/GenBank/DDBJ whole genome shotgun (WGS) entry which is preliminary data.</text>
</comment>
<evidence type="ECO:0000313" key="3">
    <source>
        <dbReference type="Proteomes" id="UP001311799"/>
    </source>
</evidence>
<dbReference type="InterPro" id="IPR039567">
    <property type="entry name" value="Gly-zipper"/>
</dbReference>
<feature type="domain" description="Glycine zipper" evidence="1">
    <location>
        <begin position="482"/>
        <end position="522"/>
    </location>
</feature>
<protein>
    <recommendedName>
        <fullName evidence="1">Glycine zipper domain-containing protein</fullName>
    </recommendedName>
</protein>
<accession>A0AAV9XU52</accession>
<dbReference type="Pfam" id="PF13488">
    <property type="entry name" value="Gly-zipper_Omp"/>
    <property type="match status" value="1"/>
</dbReference>
<keyword evidence="3" id="KW-1185">Reference proteome</keyword>
<organism evidence="2 3">
    <name type="scientific">Cryptosporidium xiaoi</name>
    <dbReference type="NCBI Taxonomy" id="659607"/>
    <lineage>
        <taxon>Eukaryota</taxon>
        <taxon>Sar</taxon>
        <taxon>Alveolata</taxon>
        <taxon>Apicomplexa</taxon>
        <taxon>Conoidasida</taxon>
        <taxon>Coccidia</taxon>
        <taxon>Eucoccidiorida</taxon>
        <taxon>Eimeriorina</taxon>
        <taxon>Cryptosporidiidae</taxon>
        <taxon>Cryptosporidium</taxon>
    </lineage>
</organism>
<evidence type="ECO:0000313" key="2">
    <source>
        <dbReference type="EMBL" id="KAK6588217.1"/>
    </source>
</evidence>
<evidence type="ECO:0000259" key="1">
    <source>
        <dbReference type="Pfam" id="PF13488"/>
    </source>
</evidence>
<proteinExistence type="predicted"/>
<sequence>MNNNNSTNNKKKINDNSNLVNNELFNSIDGLNIKNGLMLENKYKKSPIIYKNQNSDLLNIKIESSSGDEELIEELLIDLSLLLTKLRNNLDEYEFLSKERYDKRNKIVDLISVCISVGLRITYIIEEKYNILGNRCNIINESSIDCNWFTYWNENFPRGSLIENDIQEFDSIKKRSELLVSNSNKFNEEHKCTISCVKYGKSISDFKMLCKIANSLFYKAFMMNLRFSKEYSYELDQIDVDEVKISGSINNQFVNLNKNECENLSNDKHENNNSYHLKVDYSNISYDRDNEGIYWNNNEQINIDDKSLYRCDNKTKINKKNLSREFLFDIKKKNNECLNESSGSSKMTSFEDLLLPEILCTTVDEIELSDNKGKDNEIYLDKETNMCLRNSSRRTSIIIENIDYESLVEFNNNISKLKKSILKVKEVQKEVNRLIIESTGDIDCLEGQTELTQLNTAQGLCCVAEGCKLKSSWWPFQGSTAGLVCGSAAGLLLGPVGISVGAAVGGAIGLTFGKMLKASCETRMDEILKECEERKSRKNQSIVNNKNNEYELLVEVFDDNLNDNNNILLSDDYYNKYISNVTLSDILENVDVIP</sequence>
<dbReference type="Proteomes" id="UP001311799">
    <property type="component" value="Unassembled WGS sequence"/>
</dbReference>
<dbReference type="AlphaFoldDB" id="A0AAV9XU52"/>
<dbReference type="EMBL" id="JAWDEY010000034">
    <property type="protein sequence ID" value="KAK6588217.1"/>
    <property type="molecule type" value="Genomic_DNA"/>
</dbReference>
<name>A0AAV9XU52_9CRYT</name>